<dbReference type="EMBL" id="CM007890">
    <property type="protein sequence ID" value="OTG37592.1"/>
    <property type="molecule type" value="Genomic_DNA"/>
</dbReference>
<gene>
    <name evidence="1" type="ORF">HannXRQ_Chr01g0020451</name>
</gene>
<reference evidence="2" key="1">
    <citation type="journal article" date="2017" name="Nature">
        <title>The sunflower genome provides insights into oil metabolism, flowering and Asterid evolution.</title>
        <authorList>
            <person name="Badouin H."/>
            <person name="Gouzy J."/>
            <person name="Grassa C.J."/>
            <person name="Murat F."/>
            <person name="Staton S.E."/>
            <person name="Cottret L."/>
            <person name="Lelandais-Briere C."/>
            <person name="Owens G.L."/>
            <person name="Carrere S."/>
            <person name="Mayjonade B."/>
            <person name="Legrand L."/>
            <person name="Gill N."/>
            <person name="Kane N.C."/>
            <person name="Bowers J.E."/>
            <person name="Hubner S."/>
            <person name="Bellec A."/>
            <person name="Berard A."/>
            <person name="Berges H."/>
            <person name="Blanchet N."/>
            <person name="Boniface M.C."/>
            <person name="Brunel D."/>
            <person name="Catrice O."/>
            <person name="Chaidir N."/>
            <person name="Claudel C."/>
            <person name="Donnadieu C."/>
            <person name="Faraut T."/>
            <person name="Fievet G."/>
            <person name="Helmstetter N."/>
            <person name="King M."/>
            <person name="Knapp S.J."/>
            <person name="Lai Z."/>
            <person name="Le Paslier M.C."/>
            <person name="Lippi Y."/>
            <person name="Lorenzon L."/>
            <person name="Mandel J.R."/>
            <person name="Marage G."/>
            <person name="Marchand G."/>
            <person name="Marquand E."/>
            <person name="Bret-Mestries E."/>
            <person name="Morien E."/>
            <person name="Nambeesan S."/>
            <person name="Nguyen T."/>
            <person name="Pegot-Espagnet P."/>
            <person name="Pouilly N."/>
            <person name="Raftis F."/>
            <person name="Sallet E."/>
            <person name="Schiex T."/>
            <person name="Thomas J."/>
            <person name="Vandecasteele C."/>
            <person name="Vares D."/>
            <person name="Vear F."/>
            <person name="Vautrin S."/>
            <person name="Crespi M."/>
            <person name="Mangin B."/>
            <person name="Burke J.M."/>
            <person name="Salse J."/>
            <person name="Munos S."/>
            <person name="Vincourt P."/>
            <person name="Rieseberg L.H."/>
            <person name="Langlade N.B."/>
        </authorList>
    </citation>
    <scope>NUCLEOTIDE SEQUENCE [LARGE SCALE GENOMIC DNA]</scope>
    <source>
        <strain evidence="2">cv. SF193</strain>
    </source>
</reference>
<evidence type="ECO:0000313" key="2">
    <source>
        <dbReference type="Proteomes" id="UP000215914"/>
    </source>
</evidence>
<dbReference type="InParanoid" id="A0A251VRA9"/>
<proteinExistence type="predicted"/>
<accession>A0A251VRA9</accession>
<dbReference type="Proteomes" id="UP000215914">
    <property type="component" value="Chromosome 1"/>
</dbReference>
<dbReference type="AlphaFoldDB" id="A0A251VRA9"/>
<sequence>MVGRRGDSSSDVSSEHSENAAEDILIFFYQLDLATPVQVFTCFFHCIWGRIWFETCRILWWRCKVLKEL</sequence>
<organism evidence="1 2">
    <name type="scientific">Helianthus annuus</name>
    <name type="common">Common sunflower</name>
    <dbReference type="NCBI Taxonomy" id="4232"/>
    <lineage>
        <taxon>Eukaryota</taxon>
        <taxon>Viridiplantae</taxon>
        <taxon>Streptophyta</taxon>
        <taxon>Embryophyta</taxon>
        <taxon>Tracheophyta</taxon>
        <taxon>Spermatophyta</taxon>
        <taxon>Magnoliopsida</taxon>
        <taxon>eudicotyledons</taxon>
        <taxon>Gunneridae</taxon>
        <taxon>Pentapetalae</taxon>
        <taxon>asterids</taxon>
        <taxon>campanulids</taxon>
        <taxon>Asterales</taxon>
        <taxon>Asteraceae</taxon>
        <taxon>Asteroideae</taxon>
        <taxon>Heliantheae alliance</taxon>
        <taxon>Heliantheae</taxon>
        <taxon>Helianthus</taxon>
    </lineage>
</organism>
<name>A0A251VRA9_HELAN</name>
<evidence type="ECO:0000313" key="1">
    <source>
        <dbReference type="EMBL" id="OTG37592.1"/>
    </source>
</evidence>
<protein>
    <submittedName>
        <fullName evidence="1">Uncharacterized protein</fullName>
    </submittedName>
</protein>
<keyword evidence="2" id="KW-1185">Reference proteome</keyword>